<organism evidence="3 4">
    <name type="scientific">Spiroplasma litorale</name>
    <dbReference type="NCBI Taxonomy" id="216942"/>
    <lineage>
        <taxon>Bacteria</taxon>
        <taxon>Bacillati</taxon>
        <taxon>Mycoplasmatota</taxon>
        <taxon>Mollicutes</taxon>
        <taxon>Entomoplasmatales</taxon>
        <taxon>Spiroplasmataceae</taxon>
        <taxon>Spiroplasma</taxon>
    </lineage>
</organism>
<dbReference type="SUPFAM" id="SSF53697">
    <property type="entry name" value="SIS domain"/>
    <property type="match status" value="1"/>
</dbReference>
<dbReference type="GO" id="GO:0005886">
    <property type="term" value="C:plasma membrane"/>
    <property type="evidence" value="ECO:0007669"/>
    <property type="project" value="TreeGrafter"/>
</dbReference>
<proteinExistence type="predicted"/>
<sequence>MNSKCNTEVEIYQQPQVWKKVYDYFNKNKEELKKIAKKFKDYKIILTGAGTSQFVGDSIYNYFTEKGLEIYSIATTNLVVNPYKFIKKDEKVLLISFARSGNSPESVAAVDFLNKVTKNVHHLIITCNENGELYKLKQKLNNINTILLPEESNDKGFAMTSSFTSMLLACSLFLSIMINDDSFNKFDHFIKKVENSFEIIENSITNININNINRIVFLGDCEFYGLSKEARLKFLELTQGKIATFYDSFLGFRHGPKSILSENTLIFFLVSDNKNSKKFEFDLINEIINENKVKNLFIVSDLKNKEEINNISFDLKGYNTILTILQYIIFFQIFALRNSKSMGFNPDNPCPSGEVNRVVKKFKIHEGIFDNE</sequence>
<gene>
    <name evidence="3" type="primary">agaS</name>
    <name evidence="3" type="ORF">SLITO_v1c06980</name>
</gene>
<evidence type="ECO:0000313" key="3">
    <source>
        <dbReference type="EMBL" id="AKX34325.1"/>
    </source>
</evidence>
<dbReference type="PROSITE" id="PS51464">
    <property type="entry name" value="SIS"/>
    <property type="match status" value="1"/>
</dbReference>
<protein>
    <submittedName>
        <fullName evidence="3">Tagatose-6-phosphate ketose/aldose isomerase</fullName>
    </submittedName>
</protein>
<dbReference type="InterPro" id="IPR001347">
    <property type="entry name" value="SIS_dom"/>
</dbReference>
<dbReference type="InterPro" id="IPR035466">
    <property type="entry name" value="GlmS/AgaS_SIS"/>
</dbReference>
<name>A0A0K1W1Y3_9MOLU</name>
<keyword evidence="3" id="KW-0413">Isomerase</keyword>
<evidence type="ECO:0000259" key="2">
    <source>
        <dbReference type="PROSITE" id="PS51464"/>
    </source>
</evidence>
<dbReference type="STRING" id="216942.SLITO_v1c06980"/>
<evidence type="ECO:0000256" key="1">
    <source>
        <dbReference type="ARBA" id="ARBA00022737"/>
    </source>
</evidence>
<dbReference type="GO" id="GO:0009401">
    <property type="term" value="P:phosphoenolpyruvate-dependent sugar phosphotransferase system"/>
    <property type="evidence" value="ECO:0007669"/>
    <property type="project" value="TreeGrafter"/>
</dbReference>
<keyword evidence="4" id="KW-1185">Reference proteome</keyword>
<reference evidence="3 4" key="1">
    <citation type="journal article" date="2015" name="Genome Announc.">
        <title>Complete Genome Sequence of Spiroplasma litorale TN-1T (DSM 21781), a Bacterium Isolated from a Green-Eyed Horsefly (Tabanus nigrovittatus).</title>
        <authorList>
            <person name="Lo W.S."/>
            <person name="Lai Y.C."/>
            <person name="Lien Y.W."/>
            <person name="Wang T.H."/>
            <person name="Kuo C.H."/>
        </authorList>
    </citation>
    <scope>NUCLEOTIDE SEQUENCE [LARGE SCALE GENOMIC DNA]</scope>
    <source>
        <strain evidence="3 4">TN-1</strain>
    </source>
</reference>
<dbReference type="Proteomes" id="UP000067476">
    <property type="component" value="Chromosome"/>
</dbReference>
<dbReference type="InterPro" id="IPR050303">
    <property type="entry name" value="GatZ_KbaZ_carbometab"/>
</dbReference>
<accession>A0A0K1W1Y3</accession>
<keyword evidence="1" id="KW-0677">Repeat</keyword>
<dbReference type="GO" id="GO:0097367">
    <property type="term" value="F:carbohydrate derivative binding"/>
    <property type="evidence" value="ECO:0007669"/>
    <property type="project" value="InterPro"/>
</dbReference>
<dbReference type="KEGG" id="sll:SLITO_v1c06980"/>
<dbReference type="PATRIC" id="fig|216942.3.peg.708"/>
<evidence type="ECO:0000313" key="4">
    <source>
        <dbReference type="Proteomes" id="UP000067476"/>
    </source>
</evidence>
<dbReference type="PANTHER" id="PTHR32502">
    <property type="entry name" value="N-ACETYLGALACTOSAMINE PERMEASE II COMPONENT-RELATED"/>
    <property type="match status" value="1"/>
</dbReference>
<feature type="domain" description="SIS" evidence="2">
    <location>
        <begin position="35"/>
        <end position="183"/>
    </location>
</feature>
<dbReference type="EMBL" id="CP012357">
    <property type="protein sequence ID" value="AKX34325.1"/>
    <property type="molecule type" value="Genomic_DNA"/>
</dbReference>
<dbReference type="GO" id="GO:1901135">
    <property type="term" value="P:carbohydrate derivative metabolic process"/>
    <property type="evidence" value="ECO:0007669"/>
    <property type="project" value="InterPro"/>
</dbReference>
<dbReference type="InterPro" id="IPR046348">
    <property type="entry name" value="SIS_dom_sf"/>
</dbReference>
<dbReference type="GO" id="GO:0016853">
    <property type="term" value="F:isomerase activity"/>
    <property type="evidence" value="ECO:0007669"/>
    <property type="project" value="UniProtKB-KW"/>
</dbReference>
<dbReference type="PANTHER" id="PTHR32502:SF3">
    <property type="entry name" value="D-GALACTOSAMINE-6-PHOSPHATE DEAMINASE AGAS-RELATED"/>
    <property type="match status" value="1"/>
</dbReference>
<dbReference type="CDD" id="cd05008">
    <property type="entry name" value="SIS_GlmS_GlmD_1"/>
    <property type="match status" value="1"/>
</dbReference>
<dbReference type="RefSeq" id="WP_158500640.1">
    <property type="nucleotide sequence ID" value="NZ_CP012357.1"/>
</dbReference>
<dbReference type="Gene3D" id="3.40.50.10490">
    <property type="entry name" value="Glucose-6-phosphate isomerase like protein, domain 1"/>
    <property type="match status" value="2"/>
</dbReference>
<dbReference type="Pfam" id="PF01380">
    <property type="entry name" value="SIS"/>
    <property type="match status" value="1"/>
</dbReference>
<dbReference type="OrthoDB" id="9779207at2"/>
<dbReference type="AlphaFoldDB" id="A0A0K1W1Y3"/>